<dbReference type="InterPro" id="IPR014710">
    <property type="entry name" value="RmlC-like_jellyroll"/>
</dbReference>
<evidence type="ECO:0000256" key="1">
    <source>
        <dbReference type="SAM" id="Coils"/>
    </source>
</evidence>
<dbReference type="GO" id="GO:0003254">
    <property type="term" value="P:regulation of membrane depolarization"/>
    <property type="evidence" value="ECO:0007669"/>
    <property type="project" value="TreeGrafter"/>
</dbReference>
<evidence type="ECO:0000313" key="5">
    <source>
        <dbReference type="EMBL" id="KRX09051.1"/>
    </source>
</evidence>
<dbReference type="GO" id="GO:0098855">
    <property type="term" value="C:HCN channel complex"/>
    <property type="evidence" value="ECO:0007669"/>
    <property type="project" value="TreeGrafter"/>
</dbReference>
<dbReference type="Gene3D" id="1.10.287.630">
    <property type="entry name" value="Helix hairpin bin"/>
    <property type="match status" value="1"/>
</dbReference>
<dbReference type="PROSITE" id="PS50042">
    <property type="entry name" value="CNMP_BINDING_3"/>
    <property type="match status" value="1"/>
</dbReference>
<dbReference type="OrthoDB" id="295056at2759"/>
<feature type="transmembrane region" description="Helical" evidence="3">
    <location>
        <begin position="300"/>
        <end position="324"/>
    </location>
</feature>
<reference evidence="5 6" key="1">
    <citation type="journal article" date="2015" name="Sci. Rep.">
        <title>Genome of the facultative scuticociliatosis pathogen Pseudocohnilembus persalinus provides insight into its virulence through horizontal gene transfer.</title>
        <authorList>
            <person name="Xiong J."/>
            <person name="Wang G."/>
            <person name="Cheng J."/>
            <person name="Tian M."/>
            <person name="Pan X."/>
            <person name="Warren A."/>
            <person name="Jiang C."/>
            <person name="Yuan D."/>
            <person name="Miao W."/>
        </authorList>
    </citation>
    <scope>NUCLEOTIDE SEQUENCE [LARGE SCALE GENOMIC DNA]</scope>
    <source>
        <strain evidence="5">36N120E</strain>
    </source>
</reference>
<keyword evidence="1" id="KW-0175">Coiled coil</keyword>
<dbReference type="PANTHER" id="PTHR45689">
    <property type="entry name" value="I[[H]] CHANNEL, ISOFORM E"/>
    <property type="match status" value="1"/>
</dbReference>
<gene>
    <name evidence="5" type="ORF">PPERSA_01938</name>
</gene>
<feature type="compositionally biased region" description="Polar residues" evidence="2">
    <location>
        <begin position="166"/>
        <end position="178"/>
    </location>
</feature>
<sequence>MEYNINNIINNINSNPTSQLTTPVNYQLDSSNLQFNYNMPSKRSSILEEAKLLRKNSHIYLETRGQIFQLTNDNQTKTSQKIIVSPSNSYLTPQKQEIYFNFKQNEKQVETNKNQVEFKSDEKQKQNKLIIDQQSNNFDQSKNLENQKNYNNKNEKLEKNQESQNFQKQQKISQSPNFAKNDNDKNNYQDNQNYDSEQKIKEQTQRYKNYKSNSAAKFFKDLKATSGNFLSKRPKKFQKLSYKNILTKENILIINDKSLYQQQKINKKESQLKIINYISNKFKCMPVILPSEKKRIIMDIWIGLLIIIRMFFQSLKVGFCWFDVQECVGIFSNSLLALMLFSSFLEMIVNFNSGYYLKGCLVTNKKMIVKNYINGAFIPDLLVQVPLIYNLFIDQNSDYNSIFTGYALNTIGMILQDINKQRYTQKQERAHINRFIEKKDVKGELKQKIQNYVDYLHQQQKDSIEEEINCVMKILPQDLKSDIFKYIYKKTIKDFHSISKIFSQYVQNQTMEIIEEVDYTPGEYLFKEDENDDPYLYLLQNGSILLKNKNDMNFKNSQNQKNIEELCSFDEYISQYSEKISLKKVTKGQQFGQLEFFTHQPRKCSAIALQQSHIPSKYYLIQQYHVESIQNREPRINRKNKQKMNSLSINQEMILDFQDLLQDDNIMQYIQKQNMMISPENSQQFLYEEYESSNQNLFQSKTLQNTPKLNCQKNNTSYEKKNSDFNQQNNIPKSIFSKFSKINLLDSNGLKNNSPQNDRFNFLDQDKLQDKNNSHKLYMKKKYSQYSQVSDSILQIKNKDLQCQNHFSDHQLLQTKIKDDNFFKLKKNNQNKDNKCRINTLRPLEYSNYIKKEIPSQQQNDFLKKFDINRIDSQNLHKMKSNQNLAFESQLQQKYIQEENDLNQLENSNINSKQDITYNEVDQNQNTDFEYNNQQNQQNTLRNLKRSLSQDTPNSKYTQNYQKLSKNELSTFSPSSFV</sequence>
<feature type="transmembrane region" description="Helical" evidence="3">
    <location>
        <begin position="330"/>
        <end position="351"/>
    </location>
</feature>
<keyword evidence="3" id="KW-0472">Membrane</keyword>
<evidence type="ECO:0000256" key="2">
    <source>
        <dbReference type="SAM" id="MobiDB-lite"/>
    </source>
</evidence>
<dbReference type="AlphaFoldDB" id="A0A0V0R3J1"/>
<feature type="region of interest" description="Disordered" evidence="2">
    <location>
        <begin position="158"/>
        <end position="197"/>
    </location>
</feature>
<name>A0A0V0R3J1_PSEPJ</name>
<dbReference type="InterPro" id="IPR051413">
    <property type="entry name" value="K/Na_HCN_channel"/>
</dbReference>
<feature type="coiled-coil region" evidence="1">
    <location>
        <begin position="888"/>
        <end position="915"/>
    </location>
</feature>
<dbReference type="Proteomes" id="UP000054937">
    <property type="component" value="Unassembled WGS sequence"/>
</dbReference>
<accession>A0A0V0R3J1</accession>
<evidence type="ECO:0000313" key="6">
    <source>
        <dbReference type="Proteomes" id="UP000054937"/>
    </source>
</evidence>
<proteinExistence type="predicted"/>
<evidence type="ECO:0000259" key="4">
    <source>
        <dbReference type="PROSITE" id="PS50042"/>
    </source>
</evidence>
<dbReference type="InterPro" id="IPR000595">
    <property type="entry name" value="cNMP-bd_dom"/>
</dbReference>
<dbReference type="GO" id="GO:0005249">
    <property type="term" value="F:voltage-gated potassium channel activity"/>
    <property type="evidence" value="ECO:0007669"/>
    <property type="project" value="TreeGrafter"/>
</dbReference>
<dbReference type="SUPFAM" id="SSF51206">
    <property type="entry name" value="cAMP-binding domain-like"/>
    <property type="match status" value="1"/>
</dbReference>
<dbReference type="PANTHER" id="PTHR45689:SF5">
    <property type="entry name" value="I[[H]] CHANNEL, ISOFORM E"/>
    <property type="match status" value="1"/>
</dbReference>
<dbReference type="InParanoid" id="A0A0V0R3J1"/>
<evidence type="ECO:0000256" key="3">
    <source>
        <dbReference type="SAM" id="Phobius"/>
    </source>
</evidence>
<keyword evidence="6" id="KW-1185">Reference proteome</keyword>
<dbReference type="EMBL" id="LDAU01000055">
    <property type="protein sequence ID" value="KRX09051.1"/>
    <property type="molecule type" value="Genomic_DNA"/>
</dbReference>
<dbReference type="GO" id="GO:0035725">
    <property type="term" value="P:sodium ion transmembrane transport"/>
    <property type="evidence" value="ECO:0007669"/>
    <property type="project" value="TreeGrafter"/>
</dbReference>
<dbReference type="InterPro" id="IPR018490">
    <property type="entry name" value="cNMP-bd_dom_sf"/>
</dbReference>
<comment type="caution">
    <text evidence="5">The sequence shown here is derived from an EMBL/GenBank/DDBJ whole genome shotgun (WGS) entry which is preliminary data.</text>
</comment>
<keyword evidence="3" id="KW-1133">Transmembrane helix</keyword>
<organism evidence="5 6">
    <name type="scientific">Pseudocohnilembus persalinus</name>
    <name type="common">Ciliate</name>
    <dbReference type="NCBI Taxonomy" id="266149"/>
    <lineage>
        <taxon>Eukaryota</taxon>
        <taxon>Sar</taxon>
        <taxon>Alveolata</taxon>
        <taxon>Ciliophora</taxon>
        <taxon>Intramacronucleata</taxon>
        <taxon>Oligohymenophorea</taxon>
        <taxon>Scuticociliatia</taxon>
        <taxon>Philasterida</taxon>
        <taxon>Pseudocohnilembidae</taxon>
        <taxon>Pseudocohnilembus</taxon>
    </lineage>
</organism>
<feature type="domain" description="Cyclic nucleotide-binding" evidence="4">
    <location>
        <begin position="498"/>
        <end position="608"/>
    </location>
</feature>
<keyword evidence="3" id="KW-0812">Transmembrane</keyword>
<dbReference type="Gene3D" id="2.60.120.10">
    <property type="entry name" value="Jelly Rolls"/>
    <property type="match status" value="1"/>
</dbReference>
<protein>
    <submittedName>
        <fullName evidence="5">Cyclic nucleotide-binding protein</fullName>
    </submittedName>
</protein>